<keyword evidence="2" id="KW-0238">DNA-binding</keyword>
<dbReference type="PROSITE" id="PS50995">
    <property type="entry name" value="HTH_MARR_2"/>
    <property type="match status" value="1"/>
</dbReference>
<gene>
    <name evidence="5" type="ORF">F6S87_04945</name>
</gene>
<dbReference type="PRINTS" id="PR00598">
    <property type="entry name" value="HTHMARR"/>
</dbReference>
<evidence type="ECO:0000313" key="6">
    <source>
        <dbReference type="Proteomes" id="UP000469292"/>
    </source>
</evidence>
<comment type="caution">
    <text evidence="5">The sequence shown here is derived from an EMBL/GenBank/DDBJ whole genome shotgun (WGS) entry which is preliminary data.</text>
</comment>
<feature type="domain" description="HTH marR-type" evidence="4">
    <location>
        <begin position="1"/>
        <end position="133"/>
    </location>
</feature>
<reference evidence="5 6" key="1">
    <citation type="submission" date="2019-09" db="EMBL/GenBank/DDBJ databases">
        <title>Phylogenetic characterization of a novel taxon of the genus Bifidobacterium: Bifidobacterium choloepi sp. nov.</title>
        <authorList>
            <person name="Modesto M."/>
            <person name="Satti M."/>
        </authorList>
    </citation>
    <scope>NUCLEOTIDE SEQUENCE [LARGE SCALE GENOMIC DNA]</scope>
    <source>
        <strain evidence="5 6">BRDM6</strain>
    </source>
</reference>
<dbReference type="SMART" id="SM00347">
    <property type="entry name" value="HTH_MARR"/>
    <property type="match status" value="1"/>
</dbReference>
<evidence type="ECO:0000256" key="2">
    <source>
        <dbReference type="ARBA" id="ARBA00023125"/>
    </source>
</evidence>
<dbReference type="Gene3D" id="1.10.10.10">
    <property type="entry name" value="Winged helix-like DNA-binding domain superfamily/Winged helix DNA-binding domain"/>
    <property type="match status" value="1"/>
</dbReference>
<dbReference type="Pfam" id="PF12802">
    <property type="entry name" value="MarR_2"/>
    <property type="match status" value="1"/>
</dbReference>
<keyword evidence="6" id="KW-1185">Reference proteome</keyword>
<sequence>MDSVHYQLMAAHLTLMRRVNDVTRKLGLTPGQPKVIEFLNAHGEADQSQIAAGCLIEKATIGGILARMEQAGLISRRRSDADRRAILVSLTDRGRELAVDVHAAFEESERPIREALTDQQIAELDSLLTRLRAALANAD</sequence>
<name>A0A6I5NHZ0_9BIFI</name>
<organism evidence="5 6">
    <name type="scientific">Bifidobacterium choloepi</name>
    <dbReference type="NCBI Taxonomy" id="2614131"/>
    <lineage>
        <taxon>Bacteria</taxon>
        <taxon>Bacillati</taxon>
        <taxon>Actinomycetota</taxon>
        <taxon>Actinomycetes</taxon>
        <taxon>Bifidobacteriales</taxon>
        <taxon>Bifidobacteriaceae</taxon>
        <taxon>Bifidobacterium</taxon>
    </lineage>
</organism>
<evidence type="ECO:0000256" key="1">
    <source>
        <dbReference type="ARBA" id="ARBA00023015"/>
    </source>
</evidence>
<dbReference type="PANTHER" id="PTHR42756">
    <property type="entry name" value="TRANSCRIPTIONAL REGULATOR, MARR"/>
    <property type="match status" value="1"/>
</dbReference>
<dbReference type="GO" id="GO:0003700">
    <property type="term" value="F:DNA-binding transcription factor activity"/>
    <property type="evidence" value="ECO:0007669"/>
    <property type="project" value="InterPro"/>
</dbReference>
<dbReference type="PANTHER" id="PTHR42756:SF1">
    <property type="entry name" value="TRANSCRIPTIONAL REPRESSOR OF EMRAB OPERON"/>
    <property type="match status" value="1"/>
</dbReference>
<dbReference type="InterPro" id="IPR036388">
    <property type="entry name" value="WH-like_DNA-bd_sf"/>
</dbReference>
<dbReference type="EMBL" id="VYSG01000001">
    <property type="protein sequence ID" value="NEG69953.1"/>
    <property type="molecule type" value="Genomic_DNA"/>
</dbReference>
<evidence type="ECO:0000313" key="5">
    <source>
        <dbReference type="EMBL" id="NEG69953.1"/>
    </source>
</evidence>
<protein>
    <submittedName>
        <fullName evidence="5">MarR family transcriptional regulator</fullName>
    </submittedName>
</protein>
<evidence type="ECO:0000256" key="3">
    <source>
        <dbReference type="ARBA" id="ARBA00023163"/>
    </source>
</evidence>
<keyword evidence="1" id="KW-0805">Transcription regulation</keyword>
<dbReference type="InterPro" id="IPR000835">
    <property type="entry name" value="HTH_MarR-typ"/>
</dbReference>
<dbReference type="PROSITE" id="PS01117">
    <property type="entry name" value="HTH_MARR_1"/>
    <property type="match status" value="1"/>
</dbReference>
<dbReference type="RefSeq" id="WP_163227453.1">
    <property type="nucleotide sequence ID" value="NZ_VYSG01000001.1"/>
</dbReference>
<evidence type="ECO:0000259" key="4">
    <source>
        <dbReference type="PROSITE" id="PS50995"/>
    </source>
</evidence>
<dbReference type="GO" id="GO:0003677">
    <property type="term" value="F:DNA binding"/>
    <property type="evidence" value="ECO:0007669"/>
    <property type="project" value="UniProtKB-KW"/>
</dbReference>
<dbReference type="InterPro" id="IPR023187">
    <property type="entry name" value="Tscrpt_reg_MarR-type_CS"/>
</dbReference>
<proteinExistence type="predicted"/>
<accession>A0A6I5NHZ0</accession>
<keyword evidence="3" id="KW-0804">Transcription</keyword>
<dbReference type="AlphaFoldDB" id="A0A6I5NHZ0"/>
<dbReference type="Proteomes" id="UP000469292">
    <property type="component" value="Unassembled WGS sequence"/>
</dbReference>
<dbReference type="InterPro" id="IPR036390">
    <property type="entry name" value="WH_DNA-bd_sf"/>
</dbReference>
<dbReference type="SUPFAM" id="SSF46785">
    <property type="entry name" value="Winged helix' DNA-binding domain"/>
    <property type="match status" value="1"/>
</dbReference>